<dbReference type="EMBL" id="MLFT02000005">
    <property type="protein sequence ID" value="PHT48285.1"/>
    <property type="molecule type" value="Genomic_DNA"/>
</dbReference>
<evidence type="ECO:0000259" key="8">
    <source>
        <dbReference type="PROSITE" id="PS50090"/>
    </source>
</evidence>
<evidence type="ECO:0000256" key="3">
    <source>
        <dbReference type="ARBA" id="ARBA00023015"/>
    </source>
</evidence>
<feature type="domain" description="Myb-like" evidence="8">
    <location>
        <begin position="16"/>
        <end position="65"/>
    </location>
</feature>
<dbReference type="InterPro" id="IPR017930">
    <property type="entry name" value="Myb_dom"/>
</dbReference>
<feature type="compositionally biased region" description="Basic and acidic residues" evidence="7">
    <location>
        <begin position="53"/>
        <end position="62"/>
    </location>
</feature>
<dbReference type="CDD" id="cd00167">
    <property type="entry name" value="SANT"/>
    <property type="match status" value="1"/>
</dbReference>
<evidence type="ECO:0000256" key="1">
    <source>
        <dbReference type="ARBA" id="ARBA00004123"/>
    </source>
</evidence>
<dbReference type="PANTHER" id="PTHR47997:SF75">
    <property type="entry name" value="MYB DOMAIN PROTEIN 55"/>
    <property type="match status" value="1"/>
</dbReference>
<name>A0A2G2WSR5_CAPBA</name>
<keyword evidence="11" id="KW-1185">Reference proteome</keyword>
<feature type="region of interest" description="Disordered" evidence="7">
    <location>
        <begin position="53"/>
        <end position="104"/>
    </location>
</feature>
<feature type="domain" description="HTH myb-type" evidence="9">
    <location>
        <begin position="16"/>
        <end position="69"/>
    </location>
</feature>
<feature type="compositionally biased region" description="Low complexity" evidence="7">
    <location>
        <begin position="75"/>
        <end position="99"/>
    </location>
</feature>
<dbReference type="SUPFAM" id="SSF46689">
    <property type="entry name" value="Homeodomain-like"/>
    <property type="match status" value="1"/>
</dbReference>
<organism evidence="10 11">
    <name type="scientific">Capsicum baccatum</name>
    <name type="common">Peruvian pepper</name>
    <dbReference type="NCBI Taxonomy" id="33114"/>
    <lineage>
        <taxon>Eukaryota</taxon>
        <taxon>Viridiplantae</taxon>
        <taxon>Streptophyta</taxon>
        <taxon>Embryophyta</taxon>
        <taxon>Tracheophyta</taxon>
        <taxon>Spermatophyta</taxon>
        <taxon>Magnoliopsida</taxon>
        <taxon>eudicotyledons</taxon>
        <taxon>Gunneridae</taxon>
        <taxon>Pentapetalae</taxon>
        <taxon>asterids</taxon>
        <taxon>lamiids</taxon>
        <taxon>Solanales</taxon>
        <taxon>Solanaceae</taxon>
        <taxon>Solanoideae</taxon>
        <taxon>Capsiceae</taxon>
        <taxon>Capsicum</taxon>
    </lineage>
</organism>
<dbReference type="Proteomes" id="UP000224567">
    <property type="component" value="Unassembled WGS sequence"/>
</dbReference>
<evidence type="ECO:0000313" key="11">
    <source>
        <dbReference type="Proteomes" id="UP000224567"/>
    </source>
</evidence>
<dbReference type="GO" id="GO:0000976">
    <property type="term" value="F:transcription cis-regulatory region binding"/>
    <property type="evidence" value="ECO:0007669"/>
    <property type="project" value="UniProtKB-ARBA"/>
</dbReference>
<dbReference type="OrthoDB" id="2143914at2759"/>
<comment type="subcellular location">
    <subcellularLocation>
        <location evidence="1">Nucleus</location>
    </subcellularLocation>
</comment>
<reference evidence="11" key="2">
    <citation type="journal article" date="2017" name="J. Anim. Genet.">
        <title>Multiple reference genome sequences of hot pepper reveal the massive evolution of plant disease resistance genes by retroduplication.</title>
        <authorList>
            <person name="Kim S."/>
            <person name="Park J."/>
            <person name="Yeom S.-I."/>
            <person name="Kim Y.-M."/>
            <person name="Seo E."/>
            <person name="Kim K.-T."/>
            <person name="Kim M.-S."/>
            <person name="Lee J.M."/>
            <person name="Cheong K."/>
            <person name="Shin H.-S."/>
            <person name="Kim S.-B."/>
            <person name="Han K."/>
            <person name="Lee J."/>
            <person name="Park M."/>
            <person name="Lee H.-A."/>
            <person name="Lee H.-Y."/>
            <person name="Lee Y."/>
            <person name="Oh S."/>
            <person name="Lee J.H."/>
            <person name="Choi E."/>
            <person name="Choi E."/>
            <person name="Lee S.E."/>
            <person name="Jeon J."/>
            <person name="Kim H."/>
            <person name="Choi G."/>
            <person name="Song H."/>
            <person name="Lee J."/>
            <person name="Lee S.-C."/>
            <person name="Kwon J.-K."/>
            <person name="Lee H.-Y."/>
            <person name="Koo N."/>
            <person name="Hong Y."/>
            <person name="Kim R.W."/>
            <person name="Kang W.-H."/>
            <person name="Huh J.H."/>
            <person name="Kang B.-C."/>
            <person name="Yang T.-J."/>
            <person name="Lee Y.-H."/>
            <person name="Bennetzen J.L."/>
            <person name="Choi D."/>
        </authorList>
    </citation>
    <scope>NUCLEOTIDE SEQUENCE [LARGE SCALE GENOMIC DNA]</scope>
    <source>
        <strain evidence="11">cv. PBC81</strain>
    </source>
</reference>
<dbReference type="PANTHER" id="PTHR47997">
    <property type="entry name" value="MYB DOMAIN PROTEIN 55"/>
    <property type="match status" value="1"/>
</dbReference>
<evidence type="ECO:0000256" key="5">
    <source>
        <dbReference type="ARBA" id="ARBA00023163"/>
    </source>
</evidence>
<dbReference type="AlphaFoldDB" id="A0A2G2WSR5"/>
<dbReference type="InterPro" id="IPR009057">
    <property type="entry name" value="Homeodomain-like_sf"/>
</dbReference>
<evidence type="ECO:0000256" key="7">
    <source>
        <dbReference type="SAM" id="MobiDB-lite"/>
    </source>
</evidence>
<keyword evidence="4" id="KW-0238">DNA-binding</keyword>
<dbReference type="GO" id="GO:0005634">
    <property type="term" value="C:nucleus"/>
    <property type="evidence" value="ECO:0007669"/>
    <property type="project" value="UniProtKB-SubCell"/>
</dbReference>
<accession>A0A2G2WSR5</accession>
<evidence type="ECO:0000313" key="10">
    <source>
        <dbReference type="EMBL" id="PHT48285.1"/>
    </source>
</evidence>
<dbReference type="STRING" id="33114.A0A2G2WSR5"/>
<dbReference type="Gene3D" id="1.10.10.60">
    <property type="entry name" value="Homeodomain-like"/>
    <property type="match status" value="2"/>
</dbReference>
<dbReference type="PROSITE" id="PS51294">
    <property type="entry name" value="HTH_MYB"/>
    <property type="match status" value="1"/>
</dbReference>
<gene>
    <name evidence="10" type="ORF">CQW23_12493</name>
</gene>
<evidence type="ECO:0000256" key="2">
    <source>
        <dbReference type="ARBA" id="ARBA00022737"/>
    </source>
</evidence>
<dbReference type="Pfam" id="PF00249">
    <property type="entry name" value="Myb_DNA-binding"/>
    <property type="match status" value="1"/>
</dbReference>
<dbReference type="SMART" id="SM00717">
    <property type="entry name" value="SANT"/>
    <property type="match status" value="1"/>
</dbReference>
<reference evidence="10 11" key="1">
    <citation type="journal article" date="2017" name="Genome Biol.">
        <title>New reference genome sequences of hot pepper reveal the massive evolution of plant disease-resistance genes by retroduplication.</title>
        <authorList>
            <person name="Kim S."/>
            <person name="Park J."/>
            <person name="Yeom S.I."/>
            <person name="Kim Y.M."/>
            <person name="Seo E."/>
            <person name="Kim K.T."/>
            <person name="Kim M.S."/>
            <person name="Lee J.M."/>
            <person name="Cheong K."/>
            <person name="Shin H.S."/>
            <person name="Kim S.B."/>
            <person name="Han K."/>
            <person name="Lee J."/>
            <person name="Park M."/>
            <person name="Lee H.A."/>
            <person name="Lee H.Y."/>
            <person name="Lee Y."/>
            <person name="Oh S."/>
            <person name="Lee J.H."/>
            <person name="Choi E."/>
            <person name="Choi E."/>
            <person name="Lee S.E."/>
            <person name="Jeon J."/>
            <person name="Kim H."/>
            <person name="Choi G."/>
            <person name="Song H."/>
            <person name="Lee J."/>
            <person name="Lee S.C."/>
            <person name="Kwon J.K."/>
            <person name="Lee H.Y."/>
            <person name="Koo N."/>
            <person name="Hong Y."/>
            <person name="Kim R.W."/>
            <person name="Kang W.H."/>
            <person name="Huh J.H."/>
            <person name="Kang B.C."/>
            <person name="Yang T.J."/>
            <person name="Lee Y.H."/>
            <person name="Bennetzen J.L."/>
            <person name="Choi D."/>
        </authorList>
    </citation>
    <scope>NUCLEOTIDE SEQUENCE [LARGE SCALE GENOMIC DNA]</scope>
    <source>
        <strain evidence="11">cv. PBC81</strain>
    </source>
</reference>
<evidence type="ECO:0000256" key="6">
    <source>
        <dbReference type="ARBA" id="ARBA00023242"/>
    </source>
</evidence>
<evidence type="ECO:0000256" key="4">
    <source>
        <dbReference type="ARBA" id="ARBA00023125"/>
    </source>
</evidence>
<keyword evidence="5" id="KW-0804">Transcription</keyword>
<keyword evidence="6" id="KW-0539">Nucleus</keyword>
<dbReference type="InterPro" id="IPR051953">
    <property type="entry name" value="Plant_SW-associated_TFs"/>
</dbReference>
<comment type="caution">
    <text evidence="10">The sequence shown here is derived from an EMBL/GenBank/DDBJ whole genome shotgun (WGS) entry which is preliminary data.</text>
</comment>
<keyword evidence="3" id="KW-0805">Transcription regulation</keyword>
<evidence type="ECO:0000259" key="9">
    <source>
        <dbReference type="PROSITE" id="PS51294"/>
    </source>
</evidence>
<proteinExistence type="predicted"/>
<dbReference type="GO" id="GO:0010597">
    <property type="term" value="P:green leaf volatile biosynthetic process"/>
    <property type="evidence" value="ECO:0007669"/>
    <property type="project" value="UniProtKB-ARBA"/>
</dbReference>
<protein>
    <submittedName>
        <fullName evidence="10">Transcription factor MYB32</fullName>
    </submittedName>
</protein>
<sequence>MRCGKSCRLRWMNYLRPGLKKGNYSPEEELILKLHKELGNKWSAIATRLPGRSDNDVKNHWDAHHKKRIRLTNANSSTSTEKFTESSSSDSKNEQSCNSDEAGYDMKEVPIQVIYQIS</sequence>
<dbReference type="InterPro" id="IPR001005">
    <property type="entry name" value="SANT/Myb"/>
</dbReference>
<dbReference type="PROSITE" id="PS50090">
    <property type="entry name" value="MYB_LIKE"/>
    <property type="match status" value="1"/>
</dbReference>
<keyword evidence="2" id="KW-0677">Repeat</keyword>